<evidence type="ECO:0000256" key="2">
    <source>
        <dbReference type="ARBA" id="ARBA00022679"/>
    </source>
</evidence>
<gene>
    <name evidence="6" type="ORF">A2Z11_04820</name>
</gene>
<evidence type="ECO:0000259" key="5">
    <source>
        <dbReference type="PROSITE" id="PS51006"/>
    </source>
</evidence>
<organism evidence="6 7">
    <name type="scientific">Candidatus Woykebacteria bacterium RBG_16_43_9</name>
    <dbReference type="NCBI Taxonomy" id="1802596"/>
    <lineage>
        <taxon>Bacteria</taxon>
        <taxon>Candidatus Woykeibacteriota</taxon>
    </lineage>
</organism>
<dbReference type="Proteomes" id="UP000176389">
    <property type="component" value="Unassembled WGS sequence"/>
</dbReference>
<keyword evidence="2 4" id="KW-0808">Transferase</keyword>
<dbReference type="EMBL" id="MHCS01000057">
    <property type="protein sequence ID" value="OGY24960.1"/>
    <property type="molecule type" value="Genomic_DNA"/>
</dbReference>
<dbReference type="InterPro" id="IPR030374">
    <property type="entry name" value="PABS"/>
</dbReference>
<dbReference type="STRING" id="1802596.A2Z11_04820"/>
<proteinExistence type="inferred from homology"/>
<evidence type="ECO:0000313" key="7">
    <source>
        <dbReference type="Proteomes" id="UP000176389"/>
    </source>
</evidence>
<dbReference type="PANTHER" id="PTHR43317">
    <property type="entry name" value="THERMOSPERMINE SYNTHASE ACAULIS5"/>
    <property type="match status" value="1"/>
</dbReference>
<dbReference type="GO" id="GO:0016740">
    <property type="term" value="F:transferase activity"/>
    <property type="evidence" value="ECO:0007669"/>
    <property type="project" value="UniProtKB-UniRule"/>
</dbReference>
<name>A0A1G1WBR1_9BACT</name>
<dbReference type="InterPro" id="IPR029063">
    <property type="entry name" value="SAM-dependent_MTases_sf"/>
</dbReference>
<sequence length="215" mass="24124">MSIWEKILYKGHSRYNGEIKVSENSGVRRLIAGANTQSQSLNSDGKTGHRYWDNMVPDNIHLGADSRVLILGLGGGTTAKIITNRFGSLAIDGVDIDPLMVELGKRYFEMNQPNLKIHIADADTFLDETRYKYDLICVDVFVAGEVPKKIETKEFFNKVKRVLSKEGVCTINKIFSGKNELEGFEDLVRGVFPIVQSRVVRGDPRLDNVIVYARS</sequence>
<evidence type="ECO:0000256" key="1">
    <source>
        <dbReference type="ARBA" id="ARBA00007867"/>
    </source>
</evidence>
<comment type="similarity">
    <text evidence="1">Belongs to the spermidine/spermine synthase family.</text>
</comment>
<dbReference type="CDD" id="cd02440">
    <property type="entry name" value="AdoMet_MTases"/>
    <property type="match status" value="1"/>
</dbReference>
<dbReference type="Pfam" id="PF01564">
    <property type="entry name" value="Spermine_synth"/>
    <property type="match status" value="1"/>
</dbReference>
<evidence type="ECO:0000313" key="6">
    <source>
        <dbReference type="EMBL" id="OGY24960.1"/>
    </source>
</evidence>
<reference evidence="6 7" key="1">
    <citation type="journal article" date="2016" name="Nat. Commun.">
        <title>Thousands of microbial genomes shed light on interconnected biogeochemical processes in an aquifer system.</title>
        <authorList>
            <person name="Anantharaman K."/>
            <person name="Brown C.T."/>
            <person name="Hug L.A."/>
            <person name="Sharon I."/>
            <person name="Castelle C.J."/>
            <person name="Probst A.J."/>
            <person name="Thomas B.C."/>
            <person name="Singh A."/>
            <person name="Wilkins M.J."/>
            <person name="Karaoz U."/>
            <person name="Brodie E.L."/>
            <person name="Williams K.H."/>
            <person name="Hubbard S.S."/>
            <person name="Banfield J.F."/>
        </authorList>
    </citation>
    <scope>NUCLEOTIDE SEQUENCE [LARGE SCALE GENOMIC DNA]</scope>
</reference>
<dbReference type="Gene3D" id="3.40.50.150">
    <property type="entry name" value="Vaccinia Virus protein VP39"/>
    <property type="match status" value="1"/>
</dbReference>
<dbReference type="GO" id="GO:0006596">
    <property type="term" value="P:polyamine biosynthetic process"/>
    <property type="evidence" value="ECO:0007669"/>
    <property type="project" value="UniProtKB-UniRule"/>
</dbReference>
<dbReference type="NCBIfam" id="NF037959">
    <property type="entry name" value="MFS_SpdSyn"/>
    <property type="match status" value="1"/>
</dbReference>
<feature type="active site" description="Proton acceptor" evidence="4">
    <location>
        <position position="139"/>
    </location>
</feature>
<accession>A0A1G1WBR1</accession>
<dbReference type="SUPFAM" id="SSF53335">
    <property type="entry name" value="S-adenosyl-L-methionine-dependent methyltransferases"/>
    <property type="match status" value="1"/>
</dbReference>
<dbReference type="AlphaFoldDB" id="A0A1G1WBR1"/>
<evidence type="ECO:0000256" key="3">
    <source>
        <dbReference type="ARBA" id="ARBA00023115"/>
    </source>
</evidence>
<feature type="domain" description="PABS" evidence="5">
    <location>
        <begin position="1"/>
        <end position="215"/>
    </location>
</feature>
<protein>
    <recommendedName>
        <fullName evidence="5">PABS domain-containing protein</fullName>
    </recommendedName>
</protein>
<comment type="caution">
    <text evidence="6">The sequence shown here is derived from an EMBL/GenBank/DDBJ whole genome shotgun (WGS) entry which is preliminary data.</text>
</comment>
<dbReference type="PROSITE" id="PS51006">
    <property type="entry name" value="PABS_2"/>
    <property type="match status" value="1"/>
</dbReference>
<keyword evidence="3 4" id="KW-0620">Polyamine biosynthesis</keyword>
<evidence type="ECO:0000256" key="4">
    <source>
        <dbReference type="PROSITE-ProRule" id="PRU00354"/>
    </source>
</evidence>
<dbReference type="PANTHER" id="PTHR43317:SF1">
    <property type="entry name" value="THERMOSPERMINE SYNTHASE ACAULIS5"/>
    <property type="match status" value="1"/>
</dbReference>